<evidence type="ECO:0000313" key="10">
    <source>
        <dbReference type="Proteomes" id="UP000295678"/>
    </source>
</evidence>
<dbReference type="PRINTS" id="PR00604">
    <property type="entry name" value="CYTCHRMECIAB"/>
</dbReference>
<sequence length="126" mass="13644">MQRLIVAALAGVLFALPAHAEGDAAKGENVFKKCRACHDVGEGAKHKVGPELNDLFGRTAGSVEGFNYSAAMKAAGEEGLVWDDDTLTQYLKDPRNFVPKNKMAFAGLKKDDEVADVIAYLRQFSE</sequence>
<dbReference type="InterPro" id="IPR002327">
    <property type="entry name" value="Cyt_c_1A/1B"/>
</dbReference>
<evidence type="ECO:0000256" key="7">
    <source>
        <dbReference type="SAM" id="SignalP"/>
    </source>
</evidence>
<dbReference type="RefSeq" id="WP_132807699.1">
    <property type="nucleotide sequence ID" value="NZ_SMAK01000013.1"/>
</dbReference>
<keyword evidence="7" id="KW-0732">Signal</keyword>
<name>A0A4V2UXZ2_9HYPH</name>
<evidence type="ECO:0000256" key="3">
    <source>
        <dbReference type="ARBA" id="ARBA00022723"/>
    </source>
</evidence>
<dbReference type="EMBL" id="SMAK01000013">
    <property type="protein sequence ID" value="TCT05418.1"/>
    <property type="molecule type" value="Genomic_DNA"/>
</dbReference>
<reference evidence="9 10" key="1">
    <citation type="submission" date="2019-03" db="EMBL/GenBank/DDBJ databases">
        <title>Genomic Encyclopedia of Type Strains, Phase IV (KMG-IV): sequencing the most valuable type-strain genomes for metagenomic binning, comparative biology and taxonomic classification.</title>
        <authorList>
            <person name="Goeker M."/>
        </authorList>
    </citation>
    <scope>NUCLEOTIDE SEQUENCE [LARGE SCALE GENOMIC DNA]</scope>
    <source>
        <strain evidence="9 10">DSM 19345</strain>
    </source>
</reference>
<dbReference type="SUPFAM" id="SSF46626">
    <property type="entry name" value="Cytochrome c"/>
    <property type="match status" value="1"/>
</dbReference>
<accession>A0A4V2UXZ2</accession>
<dbReference type="InterPro" id="IPR009056">
    <property type="entry name" value="Cyt_c-like_dom"/>
</dbReference>
<feature type="domain" description="Cytochrome c" evidence="8">
    <location>
        <begin position="22"/>
        <end position="125"/>
    </location>
</feature>
<dbReference type="GO" id="GO:0009055">
    <property type="term" value="F:electron transfer activity"/>
    <property type="evidence" value="ECO:0007669"/>
    <property type="project" value="InterPro"/>
</dbReference>
<keyword evidence="3 6" id="KW-0479">Metal-binding</keyword>
<dbReference type="Gene3D" id="1.10.760.10">
    <property type="entry name" value="Cytochrome c-like domain"/>
    <property type="match status" value="1"/>
</dbReference>
<keyword evidence="5 6" id="KW-0408">Iron</keyword>
<dbReference type="GO" id="GO:0046872">
    <property type="term" value="F:metal ion binding"/>
    <property type="evidence" value="ECO:0007669"/>
    <property type="project" value="UniProtKB-KW"/>
</dbReference>
<dbReference type="Proteomes" id="UP000295678">
    <property type="component" value="Unassembled WGS sequence"/>
</dbReference>
<dbReference type="AlphaFoldDB" id="A0A4V2UXZ2"/>
<evidence type="ECO:0000256" key="5">
    <source>
        <dbReference type="ARBA" id="ARBA00023004"/>
    </source>
</evidence>
<keyword evidence="1" id="KW-0813">Transport</keyword>
<evidence type="ECO:0000256" key="4">
    <source>
        <dbReference type="ARBA" id="ARBA00022982"/>
    </source>
</evidence>
<feature type="chain" id="PRO_5020586083" evidence="7">
    <location>
        <begin position="21"/>
        <end position="126"/>
    </location>
</feature>
<keyword evidence="2 6" id="KW-0349">Heme</keyword>
<dbReference type="OrthoDB" id="9805828at2"/>
<dbReference type="InterPro" id="IPR036909">
    <property type="entry name" value="Cyt_c-like_dom_sf"/>
</dbReference>
<evidence type="ECO:0000256" key="2">
    <source>
        <dbReference type="ARBA" id="ARBA00022617"/>
    </source>
</evidence>
<gene>
    <name evidence="9" type="ORF">EDC22_11340</name>
</gene>
<evidence type="ECO:0000256" key="6">
    <source>
        <dbReference type="PROSITE-ProRule" id="PRU00433"/>
    </source>
</evidence>
<feature type="signal peptide" evidence="7">
    <location>
        <begin position="1"/>
        <end position="20"/>
    </location>
</feature>
<dbReference type="GO" id="GO:0020037">
    <property type="term" value="F:heme binding"/>
    <property type="evidence" value="ECO:0007669"/>
    <property type="project" value="InterPro"/>
</dbReference>
<evidence type="ECO:0000313" key="9">
    <source>
        <dbReference type="EMBL" id="TCT05418.1"/>
    </source>
</evidence>
<evidence type="ECO:0000256" key="1">
    <source>
        <dbReference type="ARBA" id="ARBA00022448"/>
    </source>
</evidence>
<evidence type="ECO:0000259" key="8">
    <source>
        <dbReference type="PROSITE" id="PS51007"/>
    </source>
</evidence>
<keyword evidence="10" id="KW-1185">Reference proteome</keyword>
<comment type="caution">
    <text evidence="9">The sequence shown here is derived from an EMBL/GenBank/DDBJ whole genome shotgun (WGS) entry which is preliminary data.</text>
</comment>
<protein>
    <submittedName>
        <fullName evidence="9">Cytochrome c</fullName>
    </submittedName>
</protein>
<dbReference type="PANTHER" id="PTHR11961">
    <property type="entry name" value="CYTOCHROME C"/>
    <property type="match status" value="1"/>
</dbReference>
<proteinExistence type="predicted"/>
<organism evidence="9 10">
    <name type="scientific">Tepidamorphus gemmatus</name>
    <dbReference type="NCBI Taxonomy" id="747076"/>
    <lineage>
        <taxon>Bacteria</taxon>
        <taxon>Pseudomonadati</taxon>
        <taxon>Pseudomonadota</taxon>
        <taxon>Alphaproteobacteria</taxon>
        <taxon>Hyphomicrobiales</taxon>
        <taxon>Tepidamorphaceae</taxon>
        <taxon>Tepidamorphus</taxon>
    </lineage>
</organism>
<keyword evidence="4" id="KW-0249">Electron transport</keyword>
<dbReference type="Pfam" id="PF00034">
    <property type="entry name" value="Cytochrom_C"/>
    <property type="match status" value="1"/>
</dbReference>
<dbReference type="PROSITE" id="PS51007">
    <property type="entry name" value="CYTC"/>
    <property type="match status" value="1"/>
</dbReference>